<gene>
    <name evidence="2" type="ORF">theurythT_03290</name>
</gene>
<keyword evidence="3" id="KW-1185">Reference proteome</keyword>
<dbReference type="SUPFAM" id="SSF47413">
    <property type="entry name" value="lambda repressor-like DNA-binding domains"/>
    <property type="match status" value="1"/>
</dbReference>
<dbReference type="Pfam" id="PF01381">
    <property type="entry name" value="HTH_3"/>
    <property type="match status" value="1"/>
</dbReference>
<sequence length="92" mass="10240">MTDLNPLLDMVRGDLSDNKFAQKCGIPRVSISKYRNNHAFPSNDTLDVIAKASGLDPVMVYLLAYAERIDNPDVAKRLKEMAQENNASDTIN</sequence>
<organism evidence="2 3">
    <name type="scientific">Thalassotalea eurytherma</name>
    <dbReference type="NCBI Taxonomy" id="1144278"/>
    <lineage>
        <taxon>Bacteria</taxon>
        <taxon>Pseudomonadati</taxon>
        <taxon>Pseudomonadota</taxon>
        <taxon>Gammaproteobacteria</taxon>
        <taxon>Alteromonadales</taxon>
        <taxon>Colwelliaceae</taxon>
        <taxon>Thalassotalea</taxon>
    </lineage>
</organism>
<dbReference type="Proteomes" id="UP001157133">
    <property type="component" value="Unassembled WGS sequence"/>
</dbReference>
<name>A0ABQ6GYD6_9GAMM</name>
<dbReference type="InterPro" id="IPR010982">
    <property type="entry name" value="Lambda_DNA-bd_dom_sf"/>
</dbReference>
<dbReference type="CDD" id="cd00093">
    <property type="entry name" value="HTH_XRE"/>
    <property type="match status" value="1"/>
</dbReference>
<dbReference type="RefSeq" id="WP_284206199.1">
    <property type="nucleotide sequence ID" value="NZ_BSSU01000002.1"/>
</dbReference>
<dbReference type="EMBL" id="BSSU01000002">
    <property type="protein sequence ID" value="GLX80877.1"/>
    <property type="molecule type" value="Genomic_DNA"/>
</dbReference>
<dbReference type="PROSITE" id="PS50943">
    <property type="entry name" value="HTH_CROC1"/>
    <property type="match status" value="1"/>
</dbReference>
<accession>A0ABQ6GYD6</accession>
<protein>
    <recommendedName>
        <fullName evidence="1">HTH cro/C1-type domain-containing protein</fullName>
    </recommendedName>
</protein>
<feature type="domain" description="HTH cro/C1-type" evidence="1">
    <location>
        <begin position="20"/>
        <end position="60"/>
    </location>
</feature>
<dbReference type="Gene3D" id="1.10.260.40">
    <property type="entry name" value="lambda repressor-like DNA-binding domains"/>
    <property type="match status" value="1"/>
</dbReference>
<reference evidence="2 3" key="1">
    <citation type="submission" date="2023-03" db="EMBL/GenBank/DDBJ databases">
        <title>Draft genome sequence of Thalassotalea eurytherma JCM 18482T.</title>
        <authorList>
            <person name="Sawabe T."/>
        </authorList>
    </citation>
    <scope>NUCLEOTIDE SEQUENCE [LARGE SCALE GENOMIC DNA]</scope>
    <source>
        <strain evidence="2 3">JCM 18482</strain>
    </source>
</reference>
<dbReference type="InterPro" id="IPR001387">
    <property type="entry name" value="Cro/C1-type_HTH"/>
</dbReference>
<evidence type="ECO:0000313" key="2">
    <source>
        <dbReference type="EMBL" id="GLX80877.1"/>
    </source>
</evidence>
<proteinExistence type="predicted"/>
<evidence type="ECO:0000259" key="1">
    <source>
        <dbReference type="PROSITE" id="PS50943"/>
    </source>
</evidence>
<comment type="caution">
    <text evidence="2">The sequence shown here is derived from an EMBL/GenBank/DDBJ whole genome shotgun (WGS) entry which is preliminary data.</text>
</comment>
<evidence type="ECO:0000313" key="3">
    <source>
        <dbReference type="Proteomes" id="UP001157133"/>
    </source>
</evidence>